<dbReference type="GO" id="GO:0015807">
    <property type="term" value="P:L-amino acid transport"/>
    <property type="evidence" value="ECO:0007669"/>
    <property type="project" value="TreeGrafter"/>
</dbReference>
<keyword evidence="5" id="KW-0029">Amino-acid transport</keyword>
<keyword evidence="8" id="KW-1185">Reference proteome</keyword>
<gene>
    <name evidence="7" type="ORF">EFK50_05285</name>
</gene>
<evidence type="ECO:0000256" key="1">
    <source>
        <dbReference type="ARBA" id="ARBA00005417"/>
    </source>
</evidence>
<evidence type="ECO:0000256" key="5">
    <source>
        <dbReference type="ARBA" id="ARBA00022970"/>
    </source>
</evidence>
<dbReference type="PANTHER" id="PTHR43820">
    <property type="entry name" value="HIGH-AFFINITY BRANCHED-CHAIN AMINO ACID TRANSPORT ATP-BINDING PROTEIN LIVF"/>
    <property type="match status" value="1"/>
</dbReference>
<accession>A0A3N0CPH6</accession>
<feature type="domain" description="ABC transporter" evidence="6">
    <location>
        <begin position="2"/>
        <end position="235"/>
    </location>
</feature>
<comment type="caution">
    <text evidence="7">The sequence shown here is derived from an EMBL/GenBank/DDBJ whole genome shotgun (WGS) entry which is preliminary data.</text>
</comment>
<dbReference type="PROSITE" id="PS00211">
    <property type="entry name" value="ABC_TRANSPORTER_1"/>
    <property type="match status" value="1"/>
</dbReference>
<dbReference type="InterPro" id="IPR027417">
    <property type="entry name" value="P-loop_NTPase"/>
</dbReference>
<dbReference type="Gene3D" id="3.40.50.300">
    <property type="entry name" value="P-loop containing nucleotide triphosphate hydrolases"/>
    <property type="match status" value="1"/>
</dbReference>
<evidence type="ECO:0000259" key="6">
    <source>
        <dbReference type="PROSITE" id="PS50893"/>
    </source>
</evidence>
<name>A0A3N0CPH6_9ACTN</name>
<sequence>MLELTGVSSGYGAVPVLHGVDLTITAGEVVTVLGANGAGKTTLARTISGLLPVKEGSIRLDGTDLTRKPLHRRAGRGVILVPEGRRLFGGLTVAQNIELGRIAAKGRQQDADAVGHLLDAFPKVRTLWDRQAGLLSGGEQQMVALARAAAGRPRVLLLDEPSLGLSPLLVDEVFAMVTFMARETGSAVLLIEQIVDGALAVADRGVVMAHGQIVAAGTASELSASPAVRQAYLGGAGLDEAAR</sequence>
<keyword evidence="4 7" id="KW-0067">ATP-binding</keyword>
<dbReference type="OrthoDB" id="9776369at2"/>
<proteinExistence type="inferred from homology"/>
<evidence type="ECO:0000256" key="2">
    <source>
        <dbReference type="ARBA" id="ARBA00022448"/>
    </source>
</evidence>
<dbReference type="Proteomes" id="UP000267128">
    <property type="component" value="Unassembled WGS sequence"/>
</dbReference>
<keyword evidence="3" id="KW-0547">Nucleotide-binding</keyword>
<dbReference type="Pfam" id="PF00005">
    <property type="entry name" value="ABC_tran"/>
    <property type="match status" value="1"/>
</dbReference>
<dbReference type="SMART" id="SM00382">
    <property type="entry name" value="AAA"/>
    <property type="match status" value="1"/>
</dbReference>
<dbReference type="CDD" id="cd03224">
    <property type="entry name" value="ABC_TM1139_LivF_branched"/>
    <property type="match status" value="1"/>
</dbReference>
<comment type="similarity">
    <text evidence="1">Belongs to the ABC transporter superfamily.</text>
</comment>
<evidence type="ECO:0000256" key="3">
    <source>
        <dbReference type="ARBA" id="ARBA00022741"/>
    </source>
</evidence>
<reference evidence="7 8" key="1">
    <citation type="submission" date="2018-11" db="EMBL/GenBank/DDBJ databases">
        <authorList>
            <person name="Li F."/>
        </authorList>
    </citation>
    <scope>NUCLEOTIDE SEQUENCE [LARGE SCALE GENOMIC DNA]</scope>
    <source>
        <strain evidence="7 8">Gsoil 097</strain>
    </source>
</reference>
<dbReference type="PANTHER" id="PTHR43820:SF4">
    <property type="entry name" value="HIGH-AFFINITY BRANCHED-CHAIN AMINO ACID TRANSPORT ATP-BINDING PROTEIN LIVF"/>
    <property type="match status" value="1"/>
</dbReference>
<evidence type="ECO:0000256" key="4">
    <source>
        <dbReference type="ARBA" id="ARBA00022840"/>
    </source>
</evidence>
<dbReference type="SUPFAM" id="SSF52540">
    <property type="entry name" value="P-loop containing nucleoside triphosphate hydrolases"/>
    <property type="match status" value="1"/>
</dbReference>
<dbReference type="GO" id="GO:0015658">
    <property type="term" value="F:branched-chain amino acid transmembrane transporter activity"/>
    <property type="evidence" value="ECO:0007669"/>
    <property type="project" value="TreeGrafter"/>
</dbReference>
<dbReference type="InterPro" id="IPR052156">
    <property type="entry name" value="BCAA_Transport_ATP-bd_LivF"/>
</dbReference>
<dbReference type="EMBL" id="RJSE01000003">
    <property type="protein sequence ID" value="RNL65372.1"/>
    <property type="molecule type" value="Genomic_DNA"/>
</dbReference>
<dbReference type="InterPro" id="IPR017871">
    <property type="entry name" value="ABC_transporter-like_CS"/>
</dbReference>
<dbReference type="GO" id="GO:0005524">
    <property type="term" value="F:ATP binding"/>
    <property type="evidence" value="ECO:0007669"/>
    <property type="project" value="UniProtKB-KW"/>
</dbReference>
<evidence type="ECO:0000313" key="8">
    <source>
        <dbReference type="Proteomes" id="UP000267128"/>
    </source>
</evidence>
<organism evidence="7 8">
    <name type="scientific">Nocardioides marmoriginsengisoli</name>
    <dbReference type="NCBI Taxonomy" id="661483"/>
    <lineage>
        <taxon>Bacteria</taxon>
        <taxon>Bacillati</taxon>
        <taxon>Actinomycetota</taxon>
        <taxon>Actinomycetes</taxon>
        <taxon>Propionibacteriales</taxon>
        <taxon>Nocardioidaceae</taxon>
        <taxon>Nocardioides</taxon>
    </lineage>
</organism>
<dbReference type="AlphaFoldDB" id="A0A3N0CPH6"/>
<protein>
    <submittedName>
        <fullName evidence="7">ABC transporter ATP-binding protein</fullName>
    </submittedName>
</protein>
<dbReference type="InterPro" id="IPR003593">
    <property type="entry name" value="AAA+_ATPase"/>
</dbReference>
<evidence type="ECO:0000313" key="7">
    <source>
        <dbReference type="EMBL" id="RNL65372.1"/>
    </source>
</evidence>
<keyword evidence="2" id="KW-0813">Transport</keyword>
<dbReference type="GO" id="GO:0016887">
    <property type="term" value="F:ATP hydrolysis activity"/>
    <property type="evidence" value="ECO:0007669"/>
    <property type="project" value="InterPro"/>
</dbReference>
<dbReference type="RefSeq" id="WP_123226475.1">
    <property type="nucleotide sequence ID" value="NZ_RJSE01000003.1"/>
</dbReference>
<dbReference type="PROSITE" id="PS50893">
    <property type="entry name" value="ABC_TRANSPORTER_2"/>
    <property type="match status" value="1"/>
</dbReference>
<dbReference type="InterPro" id="IPR003439">
    <property type="entry name" value="ABC_transporter-like_ATP-bd"/>
</dbReference>